<dbReference type="CDD" id="cd00093">
    <property type="entry name" value="HTH_XRE"/>
    <property type="match status" value="1"/>
</dbReference>
<evidence type="ECO:0000313" key="3">
    <source>
        <dbReference type="EMBL" id="GGQ00464.1"/>
    </source>
</evidence>
<dbReference type="Pfam" id="PF19054">
    <property type="entry name" value="DUF5753"/>
    <property type="match status" value="1"/>
</dbReference>
<accession>A0ABQ2QWM1</accession>
<evidence type="ECO:0000313" key="4">
    <source>
        <dbReference type="Proteomes" id="UP000611554"/>
    </source>
</evidence>
<dbReference type="EMBL" id="BMQJ01000007">
    <property type="protein sequence ID" value="GGQ00464.1"/>
    <property type="molecule type" value="Genomic_DNA"/>
</dbReference>
<organism evidence="3 4">
    <name type="scientific">Streptosporangium pseudovulgare</name>
    <dbReference type="NCBI Taxonomy" id="35765"/>
    <lineage>
        <taxon>Bacteria</taxon>
        <taxon>Bacillati</taxon>
        <taxon>Actinomycetota</taxon>
        <taxon>Actinomycetes</taxon>
        <taxon>Streptosporangiales</taxon>
        <taxon>Streptosporangiaceae</taxon>
        <taxon>Streptosporangium</taxon>
    </lineage>
</organism>
<dbReference type="InterPro" id="IPR010982">
    <property type="entry name" value="Lambda_DNA-bd_dom_sf"/>
</dbReference>
<comment type="caution">
    <text evidence="3">The sequence shown here is derived from an EMBL/GenBank/DDBJ whole genome shotgun (WGS) entry which is preliminary data.</text>
</comment>
<feature type="region of interest" description="Disordered" evidence="1">
    <location>
        <begin position="19"/>
        <end position="40"/>
    </location>
</feature>
<dbReference type="Gene3D" id="1.10.260.40">
    <property type="entry name" value="lambda repressor-like DNA-binding domains"/>
    <property type="match status" value="1"/>
</dbReference>
<gene>
    <name evidence="3" type="ORF">GCM10010140_33190</name>
</gene>
<feature type="compositionally biased region" description="Basic and acidic residues" evidence="1">
    <location>
        <begin position="26"/>
        <end position="40"/>
    </location>
</feature>
<keyword evidence="4" id="KW-1185">Reference proteome</keyword>
<dbReference type="PROSITE" id="PS50943">
    <property type="entry name" value="HTH_CROC1"/>
    <property type="match status" value="1"/>
</dbReference>
<protein>
    <recommendedName>
        <fullName evidence="2">HTH cro/C1-type domain-containing protein</fullName>
    </recommendedName>
</protein>
<dbReference type="InterPro" id="IPR043917">
    <property type="entry name" value="DUF5753"/>
</dbReference>
<evidence type="ECO:0000256" key="1">
    <source>
        <dbReference type="SAM" id="MobiDB-lite"/>
    </source>
</evidence>
<dbReference type="Proteomes" id="UP000611554">
    <property type="component" value="Unassembled WGS sequence"/>
</dbReference>
<feature type="domain" description="HTH cro/C1-type" evidence="2">
    <location>
        <begin position="122"/>
        <end position="176"/>
    </location>
</feature>
<dbReference type="SMART" id="SM00530">
    <property type="entry name" value="HTH_XRE"/>
    <property type="match status" value="1"/>
</dbReference>
<dbReference type="SUPFAM" id="SSF47413">
    <property type="entry name" value="lambda repressor-like DNA-binding domains"/>
    <property type="match status" value="1"/>
</dbReference>
<dbReference type="InterPro" id="IPR001387">
    <property type="entry name" value="Cro/C1-type_HTH"/>
</dbReference>
<dbReference type="Pfam" id="PF13560">
    <property type="entry name" value="HTH_31"/>
    <property type="match status" value="1"/>
</dbReference>
<evidence type="ECO:0000259" key="2">
    <source>
        <dbReference type="PROSITE" id="PS50943"/>
    </source>
</evidence>
<proteinExistence type="predicted"/>
<name>A0ABQ2QWM1_9ACTN</name>
<reference evidence="4" key="1">
    <citation type="journal article" date="2019" name="Int. J. Syst. Evol. Microbiol.">
        <title>The Global Catalogue of Microorganisms (GCM) 10K type strain sequencing project: providing services to taxonomists for standard genome sequencing and annotation.</title>
        <authorList>
            <consortium name="The Broad Institute Genomics Platform"/>
            <consortium name="The Broad Institute Genome Sequencing Center for Infectious Disease"/>
            <person name="Wu L."/>
            <person name="Ma J."/>
        </authorList>
    </citation>
    <scope>NUCLEOTIDE SEQUENCE [LARGE SCALE GENOMIC DNA]</scope>
    <source>
        <strain evidence="4">JCM 3115</strain>
    </source>
</reference>
<sequence>MGARRRSHEGTTWDAAGGCRGSCRLSRTDPERGGPFREGRSSVRLTREITDSAIRNAPDPESLTLRACTITLSKCKGYIRSDYIVQKGAEMRDEQGIGGSVSRLSGRRQPPTVRLRRLAAELRRLRQEAGLSQDDVMEKTNVNSVTLYRIETARTKPQLRTLIALLDAYGVTGSERVDLLALQKEAKQRGWLHGLEADLPDKYSTYIGLEAEAQKAINYESLFVPGLLQTEDYARSVVRGVLPTATEAEVESFVTARMQRQGLLENETPLRLWTIIDQAALCRTVGNHAIMRDQLTHLIQQAQRPHVTVQVIPFSAGAHPGMPGSFIVLKFGTDGPDVIHIDSMAGDLFLEKETDIQRYNQICEHLQAVALSPNDTTALIASLCKDH</sequence>